<gene>
    <name evidence="6" type="ORF">GGR88_001096</name>
</gene>
<feature type="domain" description="DSBA-like thioredoxin" evidence="5">
    <location>
        <begin position="60"/>
        <end position="194"/>
    </location>
</feature>
<dbReference type="RefSeq" id="WP_167953586.1">
    <property type="nucleotide sequence ID" value="NZ_JAATJE010000001.1"/>
</dbReference>
<keyword evidence="3" id="KW-1015">Disulfide bond</keyword>
<reference evidence="6 7" key="1">
    <citation type="submission" date="2020-03" db="EMBL/GenBank/DDBJ databases">
        <title>Genomic Encyclopedia of Type Strains, Phase IV (KMG-IV): sequencing the most valuable type-strain genomes for metagenomic binning, comparative biology and taxonomic classification.</title>
        <authorList>
            <person name="Goeker M."/>
        </authorList>
    </citation>
    <scope>NUCLEOTIDE SEQUENCE [LARGE SCALE GENOMIC DNA]</scope>
    <source>
        <strain evidence="6 7">DSM 27651</strain>
    </source>
</reference>
<evidence type="ECO:0000256" key="2">
    <source>
        <dbReference type="ARBA" id="ARBA00023002"/>
    </source>
</evidence>
<dbReference type="PANTHER" id="PTHR13887:SF14">
    <property type="entry name" value="DISULFIDE BOND FORMATION PROTEIN D"/>
    <property type="match status" value="1"/>
</dbReference>
<dbReference type="InterPro" id="IPR036249">
    <property type="entry name" value="Thioredoxin-like_sf"/>
</dbReference>
<dbReference type="SUPFAM" id="SSF52833">
    <property type="entry name" value="Thioredoxin-like"/>
    <property type="match status" value="1"/>
</dbReference>
<keyword evidence="6" id="KW-0413">Isomerase</keyword>
<proteinExistence type="predicted"/>
<evidence type="ECO:0000256" key="3">
    <source>
        <dbReference type="ARBA" id="ARBA00023157"/>
    </source>
</evidence>
<sequence length="209" mass="21915">MTIGRRGLILAVVAGVGGMYALRAVRPDGDVIEQPDLTDSVLRAEGPRAGADDAAVRMAVFTDYRCPNCRAAHAPMMAAAADADVLLLLRDWPVLGPQSERAARIAIAADAQGRYLAVHDGLMKAAALDDASLERAVLDAGADWSAAQAGANGPIVTDRLQQNGNQAFALGLRGTPGYLAGPIRVEGALDEAGFARLFERAAREQERQG</sequence>
<dbReference type="Gene3D" id="3.40.30.10">
    <property type="entry name" value="Glutaredoxin"/>
    <property type="match status" value="1"/>
</dbReference>
<evidence type="ECO:0000313" key="6">
    <source>
        <dbReference type="EMBL" id="NJC33622.1"/>
    </source>
</evidence>
<protein>
    <submittedName>
        <fullName evidence="6">Protein-disulfide isomerase</fullName>
    </submittedName>
</protein>
<keyword evidence="1" id="KW-0732">Signal</keyword>
<keyword evidence="2" id="KW-0560">Oxidoreductase</keyword>
<evidence type="ECO:0000313" key="7">
    <source>
        <dbReference type="Proteomes" id="UP000734218"/>
    </source>
</evidence>
<comment type="caution">
    <text evidence="6">The sequence shown here is derived from an EMBL/GenBank/DDBJ whole genome shotgun (WGS) entry which is preliminary data.</text>
</comment>
<evidence type="ECO:0000256" key="4">
    <source>
        <dbReference type="ARBA" id="ARBA00023284"/>
    </source>
</evidence>
<accession>A0ABX0XL80</accession>
<dbReference type="EMBL" id="JAATJE010000001">
    <property type="protein sequence ID" value="NJC33622.1"/>
    <property type="molecule type" value="Genomic_DNA"/>
</dbReference>
<name>A0ABX0XL80_9SPHN</name>
<dbReference type="Proteomes" id="UP000734218">
    <property type="component" value="Unassembled WGS sequence"/>
</dbReference>
<evidence type="ECO:0000256" key="1">
    <source>
        <dbReference type="ARBA" id="ARBA00022729"/>
    </source>
</evidence>
<dbReference type="InterPro" id="IPR001853">
    <property type="entry name" value="DSBA-like_thioredoxin_dom"/>
</dbReference>
<organism evidence="6 7">
    <name type="scientific">Sphingomonas jejuensis</name>
    <dbReference type="NCBI Taxonomy" id="904715"/>
    <lineage>
        <taxon>Bacteria</taxon>
        <taxon>Pseudomonadati</taxon>
        <taxon>Pseudomonadota</taxon>
        <taxon>Alphaproteobacteria</taxon>
        <taxon>Sphingomonadales</taxon>
        <taxon>Sphingomonadaceae</taxon>
        <taxon>Sphingomonas</taxon>
    </lineage>
</organism>
<evidence type="ECO:0000259" key="5">
    <source>
        <dbReference type="Pfam" id="PF01323"/>
    </source>
</evidence>
<keyword evidence="7" id="KW-1185">Reference proteome</keyword>
<dbReference type="Pfam" id="PF01323">
    <property type="entry name" value="DSBA"/>
    <property type="match status" value="1"/>
</dbReference>
<dbReference type="PANTHER" id="PTHR13887">
    <property type="entry name" value="GLUTATHIONE S-TRANSFERASE KAPPA"/>
    <property type="match status" value="1"/>
</dbReference>
<dbReference type="GO" id="GO:0016853">
    <property type="term" value="F:isomerase activity"/>
    <property type="evidence" value="ECO:0007669"/>
    <property type="project" value="UniProtKB-KW"/>
</dbReference>
<keyword evidence="4" id="KW-0676">Redox-active center</keyword>